<dbReference type="Gene3D" id="3.40.50.300">
    <property type="entry name" value="P-loop containing nucleotide triphosphate hydrolases"/>
    <property type="match status" value="1"/>
</dbReference>
<protein>
    <recommendedName>
        <fullName evidence="3">Sulfotransferase domain-containing protein</fullName>
    </recommendedName>
</protein>
<dbReference type="Proteomes" id="UP000176037">
    <property type="component" value="Unassembled WGS sequence"/>
</dbReference>
<dbReference type="AlphaFoldDB" id="A0A1E8FEU2"/>
<keyword evidence="2" id="KW-1185">Reference proteome</keyword>
<reference evidence="1 2" key="1">
    <citation type="submission" date="2016-09" db="EMBL/GenBank/DDBJ databases">
        <title>Alteromonas lipolytica, a new species isolated from sea water.</title>
        <authorList>
            <person name="Wu Y.-H."/>
            <person name="Cheng H."/>
            <person name="Xu X.-W."/>
        </authorList>
    </citation>
    <scope>NUCLEOTIDE SEQUENCE [LARGE SCALE GENOMIC DNA]</scope>
    <source>
        <strain evidence="1 2">JW12</strain>
    </source>
</reference>
<sequence>MNKKLFIHVGPPKTGTSVIQFWLNTHSQWLKNQGVYYPQHELDSNSVSSGHRALFLERLSQTTRTRFNHAKFQQLLTEFNETDCSSLLLSSEFFFYQIPEFLKYKDQYDIQLIAYVRADLELIESLYNQSVKRNGQTMPLPHRNQLPKSYLDELIDFVSIYSDRTFSLRAYGDSTVFNTDIITDLLSCLDLEPPTGYGPQSEKINSSYSFECLEFKRWVNKFCLGDLDHRIDQCLQGFKSNTRAYSLLPANTYQCYQEQSLKKIKALQTLAPIENYESLINYVKAKSRASYIHQELYPEHLVKVGEYLLATDKSLLSELVNHIGSKKLANSDVEYFDLLQQLLVTNKMPEQKKSWLSKLMRKMGK</sequence>
<proteinExistence type="predicted"/>
<evidence type="ECO:0000313" key="2">
    <source>
        <dbReference type="Proteomes" id="UP000176037"/>
    </source>
</evidence>
<dbReference type="STRING" id="1856405.BFC17_17620"/>
<evidence type="ECO:0000313" key="1">
    <source>
        <dbReference type="EMBL" id="OFI34455.1"/>
    </source>
</evidence>
<gene>
    <name evidence="1" type="ORF">BFC17_17620</name>
</gene>
<comment type="caution">
    <text evidence="1">The sequence shown here is derived from an EMBL/GenBank/DDBJ whole genome shotgun (WGS) entry which is preliminary data.</text>
</comment>
<accession>A0A1E8FEU2</accession>
<evidence type="ECO:0008006" key="3">
    <source>
        <dbReference type="Google" id="ProtNLM"/>
    </source>
</evidence>
<organism evidence="1 2">
    <name type="scientific">Alteromonas lipolytica</name>
    <dbReference type="NCBI Taxonomy" id="1856405"/>
    <lineage>
        <taxon>Bacteria</taxon>
        <taxon>Pseudomonadati</taxon>
        <taxon>Pseudomonadota</taxon>
        <taxon>Gammaproteobacteria</taxon>
        <taxon>Alteromonadales</taxon>
        <taxon>Alteromonadaceae</taxon>
        <taxon>Alteromonas/Salinimonas group</taxon>
        <taxon>Alteromonas</taxon>
    </lineage>
</organism>
<dbReference type="EMBL" id="MJIC01000011">
    <property type="protein sequence ID" value="OFI34455.1"/>
    <property type="molecule type" value="Genomic_DNA"/>
</dbReference>
<dbReference type="SUPFAM" id="SSF52540">
    <property type="entry name" value="P-loop containing nucleoside triphosphate hydrolases"/>
    <property type="match status" value="1"/>
</dbReference>
<dbReference type="OrthoDB" id="3760425at2"/>
<dbReference type="InterPro" id="IPR027417">
    <property type="entry name" value="P-loop_NTPase"/>
</dbReference>
<dbReference type="RefSeq" id="WP_070176328.1">
    <property type="nucleotide sequence ID" value="NZ_BMJR01000012.1"/>
</dbReference>
<name>A0A1E8FEU2_9ALTE</name>